<dbReference type="EMBL" id="JAMDGR010000028">
    <property type="protein sequence ID" value="MDD1152172.1"/>
    <property type="molecule type" value="Genomic_DNA"/>
</dbReference>
<name>A0ABT5QDB2_9PSED</name>
<sequence>MNDALRTRTICTGQAITMPGGGDVHLIAPPPKPCVTIVVHGVNDLAGCYERIERGLCEGLNERLDMAPTLPNGVSNPGFLRPAGYSLPEDDEGKARNPDAVYYRRKFAAAANGTDARSVVIPFYWGFREEEKHIIKDAPHGEWMDRNRNRLDKAGTLEGGHFVNATTNLPDMWGKGFNGKLFGFISLNLLAGELTHPLFSAPGRRYMVLAAMRLAMLIRIIRKRYPNDTVNVVGHSQGTLITLLAHAFLNEDKVRPADGVVMINSPYSLCEPNMEKLQGFGAQQTAEARLATLDAILKFIAAAPNPYPALTSIALKNCQGYGAIGGPGWSGGSACETTIDAKRIAFNERDNRGSVYLYFTPQDQTVGLANVQGIGWQGVDEQLYGKPLRRTLPLSFHQRIFTLRKRGGEKELIGLHTPPHAYPLLLQGEDTWEDTGLPCLQRMSVARASLEQGKSVMLTAPLLPVPVETNFDADGTVVMPGADSNSGVYQIKDKLAPIDAAIAISNKAWTPESTRHSRLEAIDEAVAFKHGRDIGSVQKALNEGKEISETTHVFAARATDDGKVLVTRSETPYEARMRLQSGGKDKEHEEALSFHSAIPNNPEHSRRVLAYDVAIGAGESVDDVTFYAYLCRVADWRLDWENTKAKGRSQVDSEVDHDFPDEAVEMLYQKEEEKNRDLIDATARYRTTGTLPTTVVNNMPSLVFSQTLAERKAGKPIGQGGEVI</sequence>
<accession>A0ABT5QDB2</accession>
<evidence type="ECO:0000259" key="1">
    <source>
        <dbReference type="Pfam" id="PF11678"/>
    </source>
</evidence>
<dbReference type="InterPro" id="IPR021692">
    <property type="entry name" value="Tle3_C"/>
</dbReference>
<dbReference type="InterPro" id="IPR056221">
    <property type="entry name" value="Tle3_ab_dom"/>
</dbReference>
<dbReference type="Gene3D" id="3.40.50.1820">
    <property type="entry name" value="alpha/beta hydrolase"/>
    <property type="match status" value="1"/>
</dbReference>
<proteinExistence type="predicted"/>
<comment type="caution">
    <text evidence="3">The sequence shown here is derived from an EMBL/GenBank/DDBJ whole genome shotgun (WGS) entry which is preliminary data.</text>
</comment>
<protein>
    <submittedName>
        <fullName evidence="3">DUF3274 domain-containing protein</fullName>
    </submittedName>
</protein>
<dbReference type="InterPro" id="IPR029058">
    <property type="entry name" value="AB_hydrolase_fold"/>
</dbReference>
<dbReference type="RefSeq" id="WP_273924302.1">
    <property type="nucleotide sequence ID" value="NZ_JAMDGR010000028.1"/>
</dbReference>
<dbReference type="SUPFAM" id="SSF53474">
    <property type="entry name" value="alpha/beta-Hydrolases"/>
    <property type="match status" value="1"/>
</dbReference>
<feature type="domain" description="T6SS Tle3 phospholipase effector alpha/beta" evidence="2">
    <location>
        <begin position="33"/>
        <end position="379"/>
    </location>
</feature>
<dbReference type="Proteomes" id="UP001217610">
    <property type="component" value="Unassembled WGS sequence"/>
</dbReference>
<keyword evidence="4" id="KW-1185">Reference proteome</keyword>
<evidence type="ECO:0000313" key="4">
    <source>
        <dbReference type="Proteomes" id="UP001217610"/>
    </source>
</evidence>
<feature type="domain" description="Antibacterial effector protein Tle3 C-terminal" evidence="1">
    <location>
        <begin position="535"/>
        <end position="712"/>
    </location>
</feature>
<organism evidence="3 4">
    <name type="scientific">Pseudomonas idahonensis</name>
    <dbReference type="NCBI Taxonomy" id="2942628"/>
    <lineage>
        <taxon>Bacteria</taxon>
        <taxon>Pseudomonadati</taxon>
        <taxon>Pseudomonadota</taxon>
        <taxon>Gammaproteobacteria</taxon>
        <taxon>Pseudomonadales</taxon>
        <taxon>Pseudomonadaceae</taxon>
        <taxon>Pseudomonas</taxon>
    </lineage>
</organism>
<dbReference type="Pfam" id="PF11678">
    <property type="entry name" value="Tle3_C"/>
    <property type="match status" value="1"/>
</dbReference>
<gene>
    <name evidence="3" type="ORF">M5G25_28245</name>
</gene>
<reference evidence="3 4" key="1">
    <citation type="submission" date="2022-05" db="EMBL/GenBank/DDBJ databases">
        <title>Novel Pseudomonas spp. Isolated from a Rainbow Trout Aquaculture Facility.</title>
        <authorList>
            <person name="Testerman T."/>
            <person name="Graf J."/>
        </authorList>
    </citation>
    <scope>NUCLEOTIDE SEQUENCE [LARGE SCALE GENOMIC DNA]</scope>
    <source>
        <strain evidence="3 4">ID357</strain>
    </source>
</reference>
<dbReference type="Pfam" id="PF24322">
    <property type="entry name" value="Tle3"/>
    <property type="match status" value="1"/>
</dbReference>
<evidence type="ECO:0000313" key="3">
    <source>
        <dbReference type="EMBL" id="MDD1152172.1"/>
    </source>
</evidence>
<evidence type="ECO:0000259" key="2">
    <source>
        <dbReference type="Pfam" id="PF24322"/>
    </source>
</evidence>